<evidence type="ECO:0000259" key="7">
    <source>
        <dbReference type="PROSITE" id="PS51123"/>
    </source>
</evidence>
<dbReference type="PRINTS" id="PR01021">
    <property type="entry name" value="OMPADOMAIN"/>
</dbReference>
<dbReference type="InterPro" id="IPR006665">
    <property type="entry name" value="OmpA-like"/>
</dbReference>
<dbReference type="CDD" id="cd07185">
    <property type="entry name" value="OmpA_C-like"/>
    <property type="match status" value="1"/>
</dbReference>
<evidence type="ECO:0000256" key="2">
    <source>
        <dbReference type="ARBA" id="ARBA00023136"/>
    </source>
</evidence>
<evidence type="ECO:0000256" key="5">
    <source>
        <dbReference type="SAM" id="MobiDB-lite"/>
    </source>
</evidence>
<keyword evidence="6" id="KW-0732">Signal</keyword>
<dbReference type="Gene3D" id="3.30.1330.60">
    <property type="entry name" value="OmpA-like domain"/>
    <property type="match status" value="1"/>
</dbReference>
<gene>
    <name evidence="8" type="ORF">ACFSL2_09290</name>
</gene>
<evidence type="ECO:0000313" key="9">
    <source>
        <dbReference type="Proteomes" id="UP001597338"/>
    </source>
</evidence>
<keyword evidence="2 4" id="KW-0472">Membrane</keyword>
<reference evidence="9" key="1">
    <citation type="journal article" date="2019" name="Int. J. Syst. Evol. Microbiol.">
        <title>The Global Catalogue of Microorganisms (GCM) 10K type strain sequencing project: providing services to taxonomists for standard genome sequencing and annotation.</title>
        <authorList>
            <consortium name="The Broad Institute Genomics Platform"/>
            <consortium name="The Broad Institute Genome Sequencing Center for Infectious Disease"/>
            <person name="Wu L."/>
            <person name="Ma J."/>
        </authorList>
    </citation>
    <scope>NUCLEOTIDE SEQUENCE [LARGE SCALE GENOMIC DNA]</scope>
    <source>
        <strain evidence="9">CCM 7043</strain>
    </source>
</reference>
<name>A0ABW4V8Q2_9MICO</name>
<protein>
    <submittedName>
        <fullName evidence="8">OmpA family protein</fullName>
    </submittedName>
</protein>
<organism evidence="8 9">
    <name type="scientific">Promicromonospora aerolata</name>
    <dbReference type="NCBI Taxonomy" id="195749"/>
    <lineage>
        <taxon>Bacteria</taxon>
        <taxon>Bacillati</taxon>
        <taxon>Actinomycetota</taxon>
        <taxon>Actinomycetes</taxon>
        <taxon>Micrococcales</taxon>
        <taxon>Promicromonosporaceae</taxon>
        <taxon>Promicromonospora</taxon>
    </lineage>
</organism>
<evidence type="ECO:0000256" key="6">
    <source>
        <dbReference type="SAM" id="SignalP"/>
    </source>
</evidence>
<dbReference type="InterPro" id="IPR050330">
    <property type="entry name" value="Bact_OuterMem_StrucFunc"/>
</dbReference>
<evidence type="ECO:0000256" key="4">
    <source>
        <dbReference type="PROSITE-ProRule" id="PRU00473"/>
    </source>
</evidence>
<keyword evidence="3" id="KW-0998">Cell outer membrane</keyword>
<evidence type="ECO:0000256" key="3">
    <source>
        <dbReference type="ARBA" id="ARBA00023237"/>
    </source>
</evidence>
<evidence type="ECO:0000313" key="8">
    <source>
        <dbReference type="EMBL" id="MFD2025705.1"/>
    </source>
</evidence>
<dbReference type="PANTHER" id="PTHR30329:SF21">
    <property type="entry name" value="LIPOPROTEIN YIAD-RELATED"/>
    <property type="match status" value="1"/>
</dbReference>
<accession>A0ABW4V8Q2</accession>
<feature type="compositionally biased region" description="Pro residues" evidence="5">
    <location>
        <begin position="27"/>
        <end position="37"/>
    </location>
</feature>
<proteinExistence type="predicted"/>
<comment type="caution">
    <text evidence="8">The sequence shown here is derived from an EMBL/GenBank/DDBJ whole genome shotgun (WGS) entry which is preliminary data.</text>
</comment>
<dbReference type="InterPro" id="IPR036737">
    <property type="entry name" value="OmpA-like_sf"/>
</dbReference>
<feature type="region of interest" description="Disordered" evidence="5">
    <location>
        <begin position="24"/>
        <end position="51"/>
    </location>
</feature>
<feature type="signal peptide" evidence="6">
    <location>
        <begin position="1"/>
        <end position="23"/>
    </location>
</feature>
<dbReference type="Proteomes" id="UP001597338">
    <property type="component" value="Unassembled WGS sequence"/>
</dbReference>
<feature type="domain" description="OmpA-like" evidence="7">
    <location>
        <begin position="228"/>
        <end position="346"/>
    </location>
</feature>
<dbReference type="PANTHER" id="PTHR30329">
    <property type="entry name" value="STATOR ELEMENT OF FLAGELLAR MOTOR COMPLEX"/>
    <property type="match status" value="1"/>
</dbReference>
<comment type="subcellular location">
    <subcellularLocation>
        <location evidence="1">Cell outer membrane</location>
    </subcellularLocation>
</comment>
<dbReference type="PROSITE" id="PS51123">
    <property type="entry name" value="OMPA_2"/>
    <property type="match status" value="1"/>
</dbReference>
<keyword evidence="9" id="KW-1185">Reference proteome</keyword>
<sequence>MRRMMLTALAVGLVGVLPGCGLVDPGPSGPTEPPSGAPVPTASPGDTTSPGEAVAVDREWHDALMHLEVRPVEVDGDLAVLRYDFTATPVDPERPLLSSTILLAFGGLGNSVTDGRGVRLFDTTAGVVHPVALTPDGSPATAIEPLDDEVDDDAAVRGAATAVFAAPENESVDVLFPGFGTVHVPVVPAGEGFDDAVDQVGGAGEAWTTKLRAYAHAYDAESTTSAEDGDVTVTLSSDVLFASDDHTLSPAARRVVDRAAASVTEQADDGDVHVVGHTDDVDTDAYNQNLSERRARSVAERLGAQLSGDYAVTEEGRGESEPVVDGMSPEARAANRRVEIHFQGRLVVESDTASDVPTTDAPTAKNAPVTFATNSGEYTVEVRSVERRPGALVGTLAAERVEGESVDPAWFLPANVHVVGDRMFGALAEAAGPHNLSLLGAQERVLPFDYVVEERTGGFLLRRLLGDEDITPLDLGELALVTVVWPDTGQDTVTVDGPDRFRITDVPVTDPPAGD</sequence>
<dbReference type="InterPro" id="IPR006664">
    <property type="entry name" value="OMP_bac"/>
</dbReference>
<dbReference type="SUPFAM" id="SSF103088">
    <property type="entry name" value="OmpA-like"/>
    <property type="match status" value="1"/>
</dbReference>
<evidence type="ECO:0000256" key="1">
    <source>
        <dbReference type="ARBA" id="ARBA00004442"/>
    </source>
</evidence>
<dbReference type="Pfam" id="PF00691">
    <property type="entry name" value="OmpA"/>
    <property type="match status" value="1"/>
</dbReference>
<dbReference type="EMBL" id="JBHUHF010000001">
    <property type="protein sequence ID" value="MFD2025705.1"/>
    <property type="molecule type" value="Genomic_DNA"/>
</dbReference>
<feature type="chain" id="PRO_5045182880" evidence="6">
    <location>
        <begin position="24"/>
        <end position="515"/>
    </location>
</feature>
<dbReference type="RefSeq" id="WP_377197582.1">
    <property type="nucleotide sequence ID" value="NZ_JBHUHF010000001.1"/>
</dbReference>